<keyword evidence="1" id="KW-0812">Transmembrane</keyword>
<keyword evidence="1" id="KW-1133">Transmembrane helix</keyword>
<dbReference type="AlphaFoldDB" id="A0A7M5V2D0"/>
<keyword evidence="1" id="KW-0472">Membrane</keyword>
<evidence type="ECO:0000256" key="1">
    <source>
        <dbReference type="SAM" id="Phobius"/>
    </source>
</evidence>
<accession>A0A7M5V2D0</accession>
<dbReference type="Proteomes" id="UP000594262">
    <property type="component" value="Unplaced"/>
</dbReference>
<dbReference type="EnsemblMetazoa" id="CLYHEMT008392.1">
    <property type="protein sequence ID" value="CLYHEMP008392.1"/>
    <property type="gene ID" value="CLYHEMG008392"/>
</dbReference>
<evidence type="ECO:0000313" key="2">
    <source>
        <dbReference type="EnsemblMetazoa" id="CLYHEMP008392.1"/>
    </source>
</evidence>
<evidence type="ECO:0000313" key="3">
    <source>
        <dbReference type="Proteomes" id="UP000594262"/>
    </source>
</evidence>
<name>A0A7M5V2D0_9CNID</name>
<dbReference type="OrthoDB" id="5959030at2759"/>
<keyword evidence="3" id="KW-1185">Reference proteome</keyword>
<organism evidence="2 3">
    <name type="scientific">Clytia hemisphaerica</name>
    <dbReference type="NCBI Taxonomy" id="252671"/>
    <lineage>
        <taxon>Eukaryota</taxon>
        <taxon>Metazoa</taxon>
        <taxon>Cnidaria</taxon>
        <taxon>Hydrozoa</taxon>
        <taxon>Hydroidolina</taxon>
        <taxon>Leptothecata</taxon>
        <taxon>Obeliida</taxon>
        <taxon>Clytiidae</taxon>
        <taxon>Clytia</taxon>
    </lineage>
</organism>
<feature type="transmembrane region" description="Helical" evidence="1">
    <location>
        <begin position="254"/>
        <end position="278"/>
    </location>
</feature>
<protein>
    <submittedName>
        <fullName evidence="2">Uncharacterized protein</fullName>
    </submittedName>
</protein>
<reference evidence="2" key="1">
    <citation type="submission" date="2021-01" db="UniProtKB">
        <authorList>
            <consortium name="EnsemblMetazoa"/>
        </authorList>
    </citation>
    <scope>IDENTIFICATION</scope>
</reference>
<proteinExistence type="predicted"/>
<sequence>MMSVQIHELEVRIKYLRAALYKIMVHLLKFCVRNHKDCITRMNPDIGLAEIINTHLTRFQRKKVFHAEPEYKKCFYDTAGNLKTLIAIDGLELMVVYHLIHTSFISDINKRKCCGRCTHPCLTCPGVCQAKADCLFGSCSSCRNSNCESSSMQQFIHIVSSLRHGYSHAEFHFYRRFQSGRDVFTDFPRSKTFEDIWKIANESSTKCLDVMLKVGFLNQSQFDDLKMELRIALRKDIKFLLAVGESKRYHNFEIIAVLFALLAVIIWQIFVPGSYFSLFRCRHGHLHPIRTSNFTMNPLADQYANVFVEGLEFNFEDALKKTVHPNYKRLNEGYRYFVNIKRCAYGSIKEYVTLFGERIQRGPDMFAVDENCQKVFYYNDAKDSWTIYNSAKNLTCS</sequence>